<dbReference type="EMBL" id="JBHSBL010000016">
    <property type="protein sequence ID" value="MFC4066737.1"/>
    <property type="molecule type" value="Genomic_DNA"/>
</dbReference>
<accession>A0ABV8IRD9</accession>
<organism evidence="2 3">
    <name type="scientific">Actinoplanes subglobosus</name>
    <dbReference type="NCBI Taxonomy" id="1547892"/>
    <lineage>
        <taxon>Bacteria</taxon>
        <taxon>Bacillati</taxon>
        <taxon>Actinomycetota</taxon>
        <taxon>Actinomycetes</taxon>
        <taxon>Micromonosporales</taxon>
        <taxon>Micromonosporaceae</taxon>
        <taxon>Actinoplanes</taxon>
    </lineage>
</organism>
<keyword evidence="3" id="KW-1185">Reference proteome</keyword>
<reference evidence="3" key="1">
    <citation type="journal article" date="2019" name="Int. J. Syst. Evol. Microbiol.">
        <title>The Global Catalogue of Microorganisms (GCM) 10K type strain sequencing project: providing services to taxonomists for standard genome sequencing and annotation.</title>
        <authorList>
            <consortium name="The Broad Institute Genomics Platform"/>
            <consortium name="The Broad Institute Genome Sequencing Center for Infectious Disease"/>
            <person name="Wu L."/>
            <person name="Ma J."/>
        </authorList>
    </citation>
    <scope>NUCLEOTIDE SEQUENCE [LARGE SCALE GENOMIC DNA]</scope>
    <source>
        <strain evidence="3">TBRC 5832</strain>
    </source>
</reference>
<comment type="caution">
    <text evidence="2">The sequence shown here is derived from an EMBL/GenBank/DDBJ whole genome shotgun (WGS) entry which is preliminary data.</text>
</comment>
<dbReference type="RefSeq" id="WP_378067710.1">
    <property type="nucleotide sequence ID" value="NZ_JBHSBL010000016.1"/>
</dbReference>
<evidence type="ECO:0000313" key="3">
    <source>
        <dbReference type="Proteomes" id="UP001595867"/>
    </source>
</evidence>
<feature type="domain" description="Acetyl-CoA dehydrogenase-like C-terminal" evidence="1">
    <location>
        <begin position="28"/>
        <end position="65"/>
    </location>
</feature>
<name>A0ABV8IRD9_9ACTN</name>
<protein>
    <submittedName>
        <fullName evidence="2">Acyl-CoA dehydrogenase C-terminal domain-containing protein</fullName>
    </submittedName>
</protein>
<gene>
    <name evidence="2" type="ORF">ACFO0C_17505</name>
</gene>
<evidence type="ECO:0000313" key="2">
    <source>
        <dbReference type="EMBL" id="MFC4066737.1"/>
    </source>
</evidence>
<dbReference type="InterPro" id="IPR025878">
    <property type="entry name" value="Acyl-CoA_dh-like_C_dom"/>
</dbReference>
<evidence type="ECO:0000259" key="1">
    <source>
        <dbReference type="Pfam" id="PF12806"/>
    </source>
</evidence>
<sequence>MGRRRAISTSERSGDGYVDVPAVVLIVFYTGKIAAAKFFAQSNLPKLKAERAILEATDLELMDLDESAF</sequence>
<dbReference type="Pfam" id="PF12806">
    <property type="entry name" value="Acyl-CoA_dh_C"/>
    <property type="match status" value="1"/>
</dbReference>
<proteinExistence type="predicted"/>
<dbReference type="Proteomes" id="UP001595867">
    <property type="component" value="Unassembled WGS sequence"/>
</dbReference>